<evidence type="ECO:0000259" key="1">
    <source>
        <dbReference type="Pfam" id="PF17921"/>
    </source>
</evidence>
<sequence length="348" mass="40443">MEEVKRGSKPDFVLSDDGILRYGTRLCVPNDGDLRRELLEKAHCSKFAIHPGGTKIYRDLKQNYWWLGMKRDIARFVAQCLVCQQLKAKHQRPAGPLQPLFILEWKWEHITMDFVTRKFLKCEVSLERLFKSGISLKDCKGCLEPKSKRVDWNHNPIELLEGLLTVEKVSLIKERLKATRSRQKSYADNYRRDLEFEVGDHVFLKVSPMKAIMRFGRKGKLSLHFVGPFELEPIQISKDLTYEEVLVQIVDVMDKNFREHKVGVRIQGLKTDLYRCTKRAAKSLRSKRLISQRCEVGFQLAVFGFQRVGHKYWETSGGIPQHCAKWLRIISQQKGDFAAVQNSSFSLE</sequence>
<name>A0A438FQH4_VITVI</name>
<proteinExistence type="predicted"/>
<dbReference type="InterPro" id="IPR050951">
    <property type="entry name" value="Retrovirus_Pol_polyprotein"/>
</dbReference>
<dbReference type="AlphaFoldDB" id="A0A438FQH4"/>
<comment type="caution">
    <text evidence="2">The sequence shown here is derived from an EMBL/GenBank/DDBJ whole genome shotgun (WGS) entry which is preliminary data.</text>
</comment>
<dbReference type="Proteomes" id="UP000288805">
    <property type="component" value="Unassembled WGS sequence"/>
</dbReference>
<accession>A0A438FQH4</accession>
<reference evidence="2 3" key="1">
    <citation type="journal article" date="2018" name="PLoS Genet.">
        <title>Population sequencing reveals clonal diversity and ancestral inbreeding in the grapevine cultivar Chardonnay.</title>
        <authorList>
            <person name="Roach M.J."/>
            <person name="Johnson D.L."/>
            <person name="Bohlmann J."/>
            <person name="van Vuuren H.J."/>
            <person name="Jones S.J."/>
            <person name="Pretorius I.S."/>
            <person name="Schmidt S.A."/>
            <person name="Borneman A.R."/>
        </authorList>
    </citation>
    <scope>NUCLEOTIDE SEQUENCE [LARGE SCALE GENOMIC DNA]</scope>
    <source>
        <strain evidence="3">cv. Chardonnay</strain>
        <tissue evidence="2">Leaf</tissue>
    </source>
</reference>
<dbReference type="PANTHER" id="PTHR37984">
    <property type="entry name" value="PROTEIN CBG26694"/>
    <property type="match status" value="1"/>
</dbReference>
<dbReference type="PANTHER" id="PTHR37984:SF5">
    <property type="entry name" value="PROTEIN NYNRIN-LIKE"/>
    <property type="match status" value="1"/>
</dbReference>
<gene>
    <name evidence="2" type="primary">Tf2-8_44</name>
    <name evidence="2" type="ORF">CK203_061643</name>
</gene>
<evidence type="ECO:0000313" key="3">
    <source>
        <dbReference type="Proteomes" id="UP000288805"/>
    </source>
</evidence>
<organism evidence="2 3">
    <name type="scientific">Vitis vinifera</name>
    <name type="common">Grape</name>
    <dbReference type="NCBI Taxonomy" id="29760"/>
    <lineage>
        <taxon>Eukaryota</taxon>
        <taxon>Viridiplantae</taxon>
        <taxon>Streptophyta</taxon>
        <taxon>Embryophyta</taxon>
        <taxon>Tracheophyta</taxon>
        <taxon>Spermatophyta</taxon>
        <taxon>Magnoliopsida</taxon>
        <taxon>eudicotyledons</taxon>
        <taxon>Gunneridae</taxon>
        <taxon>Pentapetalae</taxon>
        <taxon>rosids</taxon>
        <taxon>Vitales</taxon>
        <taxon>Vitaceae</taxon>
        <taxon>Viteae</taxon>
        <taxon>Vitis</taxon>
    </lineage>
</organism>
<feature type="domain" description="Integrase zinc-binding" evidence="1">
    <location>
        <begin position="32"/>
        <end position="88"/>
    </location>
</feature>
<evidence type="ECO:0000313" key="2">
    <source>
        <dbReference type="EMBL" id="RVW62214.1"/>
    </source>
</evidence>
<protein>
    <submittedName>
        <fullName evidence="2">Transposon Tf2-8 polyprotein</fullName>
    </submittedName>
</protein>
<dbReference type="Pfam" id="PF17921">
    <property type="entry name" value="Integrase_H2C2"/>
    <property type="match status" value="1"/>
</dbReference>
<dbReference type="EMBL" id="QGNW01000781">
    <property type="protein sequence ID" value="RVW62214.1"/>
    <property type="molecule type" value="Genomic_DNA"/>
</dbReference>
<dbReference type="Gene3D" id="1.10.340.70">
    <property type="match status" value="1"/>
</dbReference>
<dbReference type="InterPro" id="IPR041588">
    <property type="entry name" value="Integrase_H2C2"/>
</dbReference>